<keyword evidence="6" id="KW-1003">Cell membrane</keyword>
<dbReference type="EC" id="7.-.-.-" evidence="6"/>
<reference evidence="10" key="1">
    <citation type="submission" date="2016-04" db="EMBL/GenBank/DDBJ databases">
        <title>Complete Genome Sequences of Twelve Strains of a Stable Defined Moderately Diverse Mouse Microbiota 2 (sDMDMm2).</title>
        <authorList>
            <person name="Uchimura Y."/>
            <person name="Wyss M."/>
            <person name="Brugiroux S."/>
            <person name="Limenitakis J.P."/>
            <person name="Stecher B."/>
            <person name="McCoy K.D."/>
            <person name="Macpherson A.J."/>
        </authorList>
    </citation>
    <scope>NUCLEOTIDE SEQUENCE [LARGE SCALE GENOMIC DNA]</scope>
    <source>
        <strain evidence="10">YL27</strain>
    </source>
</reference>
<gene>
    <name evidence="6" type="primary">rnfG</name>
    <name evidence="9" type="ORF">A4V02_07835</name>
</gene>
<dbReference type="InterPro" id="IPR007329">
    <property type="entry name" value="FMN-bd"/>
</dbReference>
<keyword evidence="10" id="KW-1185">Reference proteome</keyword>
<keyword evidence="4 6" id="KW-0288">FMN</keyword>
<evidence type="ECO:0000256" key="1">
    <source>
        <dbReference type="ARBA" id="ARBA00022448"/>
    </source>
</evidence>
<keyword evidence="1 6" id="KW-0813">Transport</keyword>
<dbReference type="GO" id="GO:0009055">
    <property type="term" value="F:electron transfer activity"/>
    <property type="evidence" value="ECO:0007669"/>
    <property type="project" value="InterPro"/>
</dbReference>
<dbReference type="GO" id="GO:0010181">
    <property type="term" value="F:FMN binding"/>
    <property type="evidence" value="ECO:0007669"/>
    <property type="project" value="InterPro"/>
</dbReference>
<evidence type="ECO:0000313" key="9">
    <source>
        <dbReference type="EMBL" id="ANU63645.1"/>
    </source>
</evidence>
<dbReference type="GeneID" id="65536766"/>
<dbReference type="OrthoDB" id="9794010at2"/>
<dbReference type="Proteomes" id="UP000186351">
    <property type="component" value="Chromosome"/>
</dbReference>
<dbReference type="SMART" id="SM00900">
    <property type="entry name" value="FMN_bind"/>
    <property type="match status" value="1"/>
</dbReference>
<keyword evidence="2 6" id="KW-0597">Phosphoprotein</keyword>
<keyword evidence="3 6" id="KW-0285">Flavoprotein</keyword>
<evidence type="ECO:0000256" key="3">
    <source>
        <dbReference type="ARBA" id="ARBA00022630"/>
    </source>
</evidence>
<keyword evidence="5 6" id="KW-0249">Electron transport</keyword>
<dbReference type="NCBIfam" id="TIGR01947">
    <property type="entry name" value="rnfG"/>
    <property type="match status" value="1"/>
</dbReference>
<keyword evidence="6 7" id="KW-0472">Membrane</keyword>
<dbReference type="GO" id="GO:0005886">
    <property type="term" value="C:plasma membrane"/>
    <property type="evidence" value="ECO:0007669"/>
    <property type="project" value="UniProtKB-SubCell"/>
</dbReference>
<dbReference type="PIRSF" id="PIRSF006091">
    <property type="entry name" value="E_trnsport_RnfG"/>
    <property type="match status" value="1"/>
</dbReference>
<comment type="subunit">
    <text evidence="6">The complex is composed of six subunits: RnfA, RnfB, RnfC, RnfD, RnfE and RnfG.</text>
</comment>
<proteinExistence type="inferred from homology"/>
<accession>A0A1B1SA26</accession>
<comment type="cofactor">
    <cofactor evidence="6">
        <name>FMN</name>
        <dbReference type="ChEBI" id="CHEBI:58210"/>
    </cofactor>
</comment>
<feature type="domain" description="FMN-binding" evidence="8">
    <location>
        <begin position="99"/>
        <end position="191"/>
    </location>
</feature>
<name>A0A1B1SA26_9BACT</name>
<evidence type="ECO:0000256" key="7">
    <source>
        <dbReference type="SAM" id="Phobius"/>
    </source>
</evidence>
<sequence>MKKLPSTLLNMVLSLGIITIVASSLLAWVNSLTAGPIEEAQQKEEIEAIKSVTPPFDNNPKSQEWKWTPDNDTIPFMVYPAMENGNLVGAAVKGYTKNGFGGEIRIMYGFSTDGSVTGYQVLSHAETPGLGAKMQEWFRMDIGNRSVIGKNPTTTSMYVAKDAGGAIDGITAATITSRAFLETLRNCFTAFEAYKTDHGFSTTPSCMAGEGTTGATTHTSSKE</sequence>
<dbReference type="PANTHER" id="PTHR36118">
    <property type="entry name" value="ION-TRANSLOCATING OXIDOREDUCTASE COMPLEX SUBUNIT G"/>
    <property type="match status" value="1"/>
</dbReference>
<keyword evidence="6 7" id="KW-1133">Transmembrane helix</keyword>
<dbReference type="InterPro" id="IPR010209">
    <property type="entry name" value="Ion_transpt_RnfG/RsxG"/>
</dbReference>
<comment type="subcellular location">
    <subcellularLocation>
        <location evidence="6">Cell membrane</location>
        <topology evidence="6">Single-pass membrane protein</topology>
    </subcellularLocation>
</comment>
<feature type="transmembrane region" description="Helical" evidence="7">
    <location>
        <begin position="7"/>
        <end position="29"/>
    </location>
</feature>
<dbReference type="KEGG" id="pary:A4V02_07835"/>
<protein>
    <recommendedName>
        <fullName evidence="6">Ion-translocating oxidoreductase complex subunit G</fullName>
        <ecNumber evidence="6">7.-.-.-</ecNumber>
    </recommendedName>
    <alternativeName>
        <fullName evidence="6">Rnf electron transport complex subunit G</fullName>
    </alternativeName>
</protein>
<dbReference type="Pfam" id="PF04205">
    <property type="entry name" value="FMN_bind"/>
    <property type="match status" value="1"/>
</dbReference>
<dbReference type="PANTHER" id="PTHR36118:SF1">
    <property type="entry name" value="ION-TRANSLOCATING OXIDOREDUCTASE COMPLEX SUBUNIT G"/>
    <property type="match status" value="1"/>
</dbReference>
<dbReference type="STRING" id="1796646.A4V02_07835"/>
<evidence type="ECO:0000256" key="4">
    <source>
        <dbReference type="ARBA" id="ARBA00022643"/>
    </source>
</evidence>
<evidence type="ECO:0000259" key="8">
    <source>
        <dbReference type="SMART" id="SM00900"/>
    </source>
</evidence>
<evidence type="ECO:0000256" key="6">
    <source>
        <dbReference type="HAMAP-Rule" id="MF_00479"/>
    </source>
</evidence>
<comment type="similarity">
    <text evidence="6">Belongs to the RnfG family.</text>
</comment>
<dbReference type="AlphaFoldDB" id="A0A1B1SA26"/>
<dbReference type="EMBL" id="CP015402">
    <property type="protein sequence ID" value="ANU63645.1"/>
    <property type="molecule type" value="Genomic_DNA"/>
</dbReference>
<organism evidence="9 10">
    <name type="scientific">Muribaculum intestinale</name>
    <dbReference type="NCBI Taxonomy" id="1796646"/>
    <lineage>
        <taxon>Bacteria</taxon>
        <taxon>Pseudomonadati</taxon>
        <taxon>Bacteroidota</taxon>
        <taxon>Bacteroidia</taxon>
        <taxon>Bacteroidales</taxon>
        <taxon>Muribaculaceae</taxon>
        <taxon>Muribaculum</taxon>
    </lineage>
</organism>
<evidence type="ECO:0000256" key="5">
    <source>
        <dbReference type="ARBA" id="ARBA00022982"/>
    </source>
</evidence>
<dbReference type="RefSeq" id="WP_068960952.1">
    <property type="nucleotide sequence ID" value="NZ_CAJTAP010000022.1"/>
</dbReference>
<comment type="function">
    <text evidence="6">Part of a membrane-bound complex that couples electron transfer with translocation of ions across the membrane.</text>
</comment>
<dbReference type="GO" id="GO:0022900">
    <property type="term" value="P:electron transport chain"/>
    <property type="evidence" value="ECO:0007669"/>
    <property type="project" value="UniProtKB-UniRule"/>
</dbReference>
<evidence type="ECO:0000256" key="2">
    <source>
        <dbReference type="ARBA" id="ARBA00022553"/>
    </source>
</evidence>
<keyword evidence="6" id="KW-1278">Translocase</keyword>
<evidence type="ECO:0000313" key="10">
    <source>
        <dbReference type="Proteomes" id="UP000186351"/>
    </source>
</evidence>
<dbReference type="HAMAP" id="MF_00479">
    <property type="entry name" value="RsxG_RnfG"/>
    <property type="match status" value="1"/>
</dbReference>
<keyword evidence="6 7" id="KW-0812">Transmembrane</keyword>
<feature type="modified residue" description="FMN phosphoryl threonine" evidence="6">
    <location>
        <position position="174"/>
    </location>
</feature>